<reference evidence="2 3" key="1">
    <citation type="journal article" date="2016" name="Front. Microbiol.">
        <title>Comprehensive Phylogenetic Analysis of Bovine Non-aureus Staphylococci Species Based on Whole-Genome Sequencing.</title>
        <authorList>
            <person name="Naushad S."/>
            <person name="Barkema H.W."/>
            <person name="Luby C."/>
            <person name="Condas L.A."/>
            <person name="Nobrega D.B."/>
            <person name="Carson D.A."/>
            <person name="De Buck J."/>
        </authorList>
    </citation>
    <scope>NUCLEOTIDE SEQUENCE [LARGE SCALE GENOMIC DNA]</scope>
    <source>
        <strain evidence="2 3">SNUC 4337</strain>
    </source>
</reference>
<comment type="caution">
    <text evidence="2">The sequence shown here is derived from an EMBL/GenBank/DDBJ whole genome shotgun (WGS) entry which is preliminary data.</text>
</comment>
<evidence type="ECO:0000313" key="2">
    <source>
        <dbReference type="EMBL" id="PTK56572.1"/>
    </source>
</evidence>
<keyword evidence="1" id="KW-0812">Transmembrane</keyword>
<feature type="transmembrane region" description="Helical" evidence="1">
    <location>
        <begin position="42"/>
        <end position="60"/>
    </location>
</feature>
<proteinExistence type="predicted"/>
<dbReference type="RefSeq" id="WP_002480125.1">
    <property type="nucleotide sequence ID" value="NZ_PZHR01000141.1"/>
</dbReference>
<dbReference type="AlphaFoldDB" id="A0A2T4S7B3"/>
<evidence type="ECO:0000313" key="3">
    <source>
        <dbReference type="Proteomes" id="UP000240400"/>
    </source>
</evidence>
<keyword evidence="1" id="KW-1133">Transmembrane helix</keyword>
<sequence>MTTEKDKSLDEINQEIEEELRNYDPDKEEKPKRSVLFTKPRLIVLLVVLGLALYRLLHFFF</sequence>
<accession>A0A2T4S7B3</accession>
<dbReference type="GeneID" id="77330425"/>
<dbReference type="OrthoDB" id="2413803at2"/>
<name>A0A2T4S7B3_9STAP</name>
<keyword evidence="1" id="KW-0472">Membrane</keyword>
<dbReference type="Proteomes" id="UP000240400">
    <property type="component" value="Unassembled WGS sequence"/>
</dbReference>
<protein>
    <submittedName>
        <fullName evidence="2">Uncharacterized protein</fullName>
    </submittedName>
</protein>
<evidence type="ECO:0000256" key="1">
    <source>
        <dbReference type="SAM" id="Phobius"/>
    </source>
</evidence>
<organism evidence="2 3">
    <name type="scientific">Staphylococcus nepalensis</name>
    <dbReference type="NCBI Taxonomy" id="214473"/>
    <lineage>
        <taxon>Bacteria</taxon>
        <taxon>Bacillati</taxon>
        <taxon>Bacillota</taxon>
        <taxon>Bacilli</taxon>
        <taxon>Bacillales</taxon>
        <taxon>Staphylococcaceae</taxon>
        <taxon>Staphylococcus</taxon>
    </lineage>
</organism>
<dbReference type="EMBL" id="PZHR01000141">
    <property type="protein sequence ID" value="PTK56572.1"/>
    <property type="molecule type" value="Genomic_DNA"/>
</dbReference>
<gene>
    <name evidence="2" type="ORF">BUZ61_13150</name>
</gene>